<dbReference type="AlphaFoldDB" id="A0A084SSY3"/>
<protein>
    <submittedName>
        <fullName evidence="2">Uncharacterized protein</fullName>
    </submittedName>
</protein>
<accession>A0A084SSY3</accession>
<feature type="transmembrane region" description="Helical" evidence="1">
    <location>
        <begin position="44"/>
        <end position="66"/>
    </location>
</feature>
<name>A0A084SSY3_9BACT</name>
<gene>
    <name evidence="2" type="ORF">Q664_21320</name>
</gene>
<feature type="transmembrane region" description="Helical" evidence="1">
    <location>
        <begin position="6"/>
        <end position="23"/>
    </location>
</feature>
<organism evidence="2 3">
    <name type="scientific">Archangium violaceum Cb vi76</name>
    <dbReference type="NCBI Taxonomy" id="1406225"/>
    <lineage>
        <taxon>Bacteria</taxon>
        <taxon>Pseudomonadati</taxon>
        <taxon>Myxococcota</taxon>
        <taxon>Myxococcia</taxon>
        <taxon>Myxococcales</taxon>
        <taxon>Cystobacterineae</taxon>
        <taxon>Archangiaceae</taxon>
        <taxon>Archangium</taxon>
    </lineage>
</organism>
<evidence type="ECO:0000313" key="3">
    <source>
        <dbReference type="Proteomes" id="UP000028547"/>
    </source>
</evidence>
<keyword evidence="1" id="KW-0472">Membrane</keyword>
<proteinExistence type="predicted"/>
<sequence>MTMLAVLVNVLIHLWIVSSELLMEEGASLMDRARIYTDEVAAPMNLWSTVVHLPGWLAAGFTLWHINDRNSLAALLLPQLAFLVVSSAQTALVVGGIYRLWQWGCRMARLRVS</sequence>
<reference evidence="2 3" key="1">
    <citation type="submission" date="2014-07" db="EMBL/GenBank/DDBJ databases">
        <title>Draft Genome Sequence of Gephyronic Acid Producer, Cystobacter violaceus Strain Cb vi76.</title>
        <authorList>
            <person name="Stevens D.C."/>
            <person name="Young J."/>
            <person name="Carmichael R."/>
            <person name="Tan J."/>
            <person name="Taylor R.E."/>
        </authorList>
    </citation>
    <scope>NUCLEOTIDE SEQUENCE [LARGE SCALE GENOMIC DNA]</scope>
    <source>
        <strain evidence="2 3">Cb vi76</strain>
    </source>
</reference>
<keyword evidence="1" id="KW-0812">Transmembrane</keyword>
<comment type="caution">
    <text evidence="2">The sequence shown here is derived from an EMBL/GenBank/DDBJ whole genome shotgun (WGS) entry which is preliminary data.</text>
</comment>
<keyword evidence="1" id="KW-1133">Transmembrane helix</keyword>
<evidence type="ECO:0000256" key="1">
    <source>
        <dbReference type="SAM" id="Phobius"/>
    </source>
</evidence>
<dbReference type="EMBL" id="JPMI01000140">
    <property type="protein sequence ID" value="KFA91568.1"/>
    <property type="molecule type" value="Genomic_DNA"/>
</dbReference>
<dbReference type="Proteomes" id="UP000028547">
    <property type="component" value="Unassembled WGS sequence"/>
</dbReference>
<feature type="transmembrane region" description="Helical" evidence="1">
    <location>
        <begin position="72"/>
        <end position="101"/>
    </location>
</feature>
<evidence type="ECO:0000313" key="2">
    <source>
        <dbReference type="EMBL" id="KFA91568.1"/>
    </source>
</evidence>